<feature type="transmembrane region" description="Helical" evidence="7">
    <location>
        <begin position="358"/>
        <end position="375"/>
    </location>
</feature>
<evidence type="ECO:0000256" key="1">
    <source>
        <dbReference type="ARBA" id="ARBA00004651"/>
    </source>
</evidence>
<feature type="transmembrane region" description="Helical" evidence="7">
    <location>
        <begin position="571"/>
        <end position="594"/>
    </location>
</feature>
<dbReference type="Proteomes" id="UP000294682">
    <property type="component" value="Unassembled WGS sequence"/>
</dbReference>
<comment type="caution">
    <text evidence="9">The sequence shown here is derived from an EMBL/GenBank/DDBJ whole genome shotgun (WGS) entry which is preliminary data.</text>
</comment>
<dbReference type="PANTHER" id="PTHR33406">
    <property type="entry name" value="MEMBRANE PROTEIN MJ1562-RELATED"/>
    <property type="match status" value="1"/>
</dbReference>
<dbReference type="Gene3D" id="1.20.1640.10">
    <property type="entry name" value="Multidrug efflux transporter AcrB transmembrane domain"/>
    <property type="match status" value="2"/>
</dbReference>
<dbReference type="SUPFAM" id="SSF82866">
    <property type="entry name" value="Multidrug efflux transporter AcrB transmembrane domain"/>
    <property type="match status" value="2"/>
</dbReference>
<reference evidence="9 10" key="1">
    <citation type="submission" date="2019-03" db="EMBL/GenBank/DDBJ databases">
        <title>Genomic Encyclopedia of Type Strains, Phase IV (KMG-IV): sequencing the most valuable type-strain genomes for metagenomic binning, comparative biology and taxonomic classification.</title>
        <authorList>
            <person name="Goeker M."/>
        </authorList>
    </citation>
    <scope>NUCLEOTIDE SEQUENCE [LARGE SCALE GENOMIC DNA]</scope>
    <source>
        <strain evidence="9 10">DSM 100433</strain>
    </source>
</reference>
<proteinExistence type="predicted"/>
<feature type="domain" description="Membrane transport protein MMPL" evidence="8">
    <location>
        <begin position="79"/>
        <end position="328"/>
    </location>
</feature>
<feature type="transmembrane region" description="Helical" evidence="7">
    <location>
        <begin position="203"/>
        <end position="223"/>
    </location>
</feature>
<feature type="transmembrane region" description="Helical" evidence="7">
    <location>
        <begin position="623"/>
        <end position="641"/>
    </location>
</feature>
<accession>A0A9X8Y891</accession>
<evidence type="ECO:0000313" key="10">
    <source>
        <dbReference type="Proteomes" id="UP000294682"/>
    </source>
</evidence>
<keyword evidence="4 7" id="KW-1133">Transmembrane helix</keyword>
<feature type="transmembrane region" description="Helical" evidence="7">
    <location>
        <begin position="653"/>
        <end position="676"/>
    </location>
</feature>
<keyword evidence="5 7" id="KW-0472">Membrane</keyword>
<evidence type="ECO:0000256" key="4">
    <source>
        <dbReference type="ARBA" id="ARBA00022989"/>
    </source>
</evidence>
<dbReference type="AlphaFoldDB" id="A0A9X8Y891"/>
<evidence type="ECO:0000256" key="2">
    <source>
        <dbReference type="ARBA" id="ARBA00022475"/>
    </source>
</evidence>
<keyword evidence="2" id="KW-1003">Cell membrane</keyword>
<dbReference type="GO" id="GO:0005886">
    <property type="term" value="C:plasma membrane"/>
    <property type="evidence" value="ECO:0007669"/>
    <property type="project" value="UniProtKB-SubCell"/>
</dbReference>
<evidence type="ECO:0000256" key="5">
    <source>
        <dbReference type="ARBA" id="ARBA00023136"/>
    </source>
</evidence>
<gene>
    <name evidence="9" type="ORF">EDD78_105103</name>
</gene>
<feature type="transmembrane region" description="Helical" evidence="7">
    <location>
        <begin position="229"/>
        <end position="249"/>
    </location>
</feature>
<organism evidence="9 10">
    <name type="scientific">Harryflintia acetispora</name>
    <dbReference type="NCBI Taxonomy" id="1849041"/>
    <lineage>
        <taxon>Bacteria</taxon>
        <taxon>Bacillati</taxon>
        <taxon>Bacillota</taxon>
        <taxon>Clostridia</taxon>
        <taxon>Eubacteriales</taxon>
        <taxon>Oscillospiraceae</taxon>
        <taxon>Harryflintia</taxon>
    </lineage>
</organism>
<feature type="transmembrane region" description="Helical" evidence="7">
    <location>
        <begin position="303"/>
        <end position="327"/>
    </location>
</feature>
<evidence type="ECO:0000313" key="9">
    <source>
        <dbReference type="EMBL" id="TCL43473.1"/>
    </source>
</evidence>
<feature type="domain" description="Membrane transport protein MMPL" evidence="8">
    <location>
        <begin position="460"/>
        <end position="679"/>
    </location>
</feature>
<keyword evidence="3 7" id="KW-0812">Transmembrane</keyword>
<evidence type="ECO:0000256" key="6">
    <source>
        <dbReference type="SAM" id="MobiDB-lite"/>
    </source>
</evidence>
<dbReference type="EMBL" id="SLUK01000005">
    <property type="protein sequence ID" value="TCL43473.1"/>
    <property type="molecule type" value="Genomic_DNA"/>
</dbReference>
<dbReference type="RefSeq" id="WP_286170787.1">
    <property type="nucleotide sequence ID" value="NZ_SLUK01000005.1"/>
</dbReference>
<feature type="transmembrane region" description="Helical" evidence="7">
    <location>
        <begin position="522"/>
        <end position="541"/>
    </location>
</feature>
<evidence type="ECO:0000256" key="3">
    <source>
        <dbReference type="ARBA" id="ARBA00022692"/>
    </source>
</evidence>
<dbReference type="InterPro" id="IPR050545">
    <property type="entry name" value="Mycobact_MmpL"/>
</dbReference>
<sequence length="713" mass="78280">MLKKFAHLLTRNSVVVLTLAVLLLIPSFIGIVSTNINYDILSYLPDDLESTQGETILEDTFQNAATSMLVVEGMPARDVEKLKEKIADVPNVSNALWISDMLDISVPKEILPDTLKDIFYSSKADSTMMIIQFDHPGASIETMTAIDDIRALCNEQCFLSGFSIFTRDIASLVASEMPTYTILAVVLTIFAMLLTMSSTVQPFVFIIGIGFAVLYNMGTNVIFGEISYITNAIAAILQLGVTIDYSIFLMDRYDEEKPKFSDRRDAMASAVVSAFTSLSGSSMTTVAGFMALCFMRLALGKDIGLVMAKGVIIGILVVVVVLPSLVLQFDKLIHRWHHRTIIPDFSRLNNWIIDHRKTFTALFLVLFIPAVILQSRTEIYYNLDRALPEDLGSIVATDKMKEQYNMASTHFIILDDSLPANDLSDIAKKVEKVQGIESVLAFNKFVGPGIPDEFIPQEIKDFCKKDGKQMMMVNSSYKAATDEENAQIDELYAIVKAYDPDALITGEGPLTKDLSEITTVDISVTNVISILAILLIVAICFKSLTVPVVLVAAIELSIFINQGIPALSGTVIPFICPIVIGCIQLGATVDYAILMTTRFREELRAGHESVEAMKIASNAADRSIITSALGFFCANFGVAIVSKIEIIQSICSMLARGAIISALVSIFILPSILLCCERIFARTTKDWRTTPKPRASRRRADKKAPAGLPESAN</sequence>
<evidence type="ECO:0000256" key="7">
    <source>
        <dbReference type="SAM" id="Phobius"/>
    </source>
</evidence>
<protein>
    <recommendedName>
        <fullName evidence="8">Membrane transport protein MMPL domain-containing protein</fullName>
    </recommendedName>
</protein>
<comment type="subcellular location">
    <subcellularLocation>
        <location evidence="1">Cell membrane</location>
        <topology evidence="1">Multi-pass membrane protein</topology>
    </subcellularLocation>
</comment>
<feature type="transmembrane region" description="Helical" evidence="7">
    <location>
        <begin position="270"/>
        <end position="297"/>
    </location>
</feature>
<name>A0A9X8Y891_9FIRM</name>
<feature type="transmembrane region" description="Helical" evidence="7">
    <location>
        <begin position="177"/>
        <end position="196"/>
    </location>
</feature>
<evidence type="ECO:0000259" key="8">
    <source>
        <dbReference type="Pfam" id="PF03176"/>
    </source>
</evidence>
<dbReference type="InterPro" id="IPR004869">
    <property type="entry name" value="MMPL_dom"/>
</dbReference>
<dbReference type="PANTHER" id="PTHR33406:SF13">
    <property type="entry name" value="MEMBRANE PROTEIN YDFJ"/>
    <property type="match status" value="1"/>
</dbReference>
<feature type="region of interest" description="Disordered" evidence="6">
    <location>
        <begin position="688"/>
        <end position="713"/>
    </location>
</feature>
<keyword evidence="10" id="KW-1185">Reference proteome</keyword>
<dbReference type="Pfam" id="PF03176">
    <property type="entry name" value="MMPL"/>
    <property type="match status" value="2"/>
</dbReference>